<accession>A0A426V4M9</accession>
<dbReference type="Proteomes" id="UP000277256">
    <property type="component" value="Unassembled WGS sequence"/>
</dbReference>
<evidence type="ECO:0008006" key="5">
    <source>
        <dbReference type="Google" id="ProtNLM"/>
    </source>
</evidence>
<feature type="compositionally biased region" description="Low complexity" evidence="1">
    <location>
        <begin position="234"/>
        <end position="251"/>
    </location>
</feature>
<evidence type="ECO:0000256" key="1">
    <source>
        <dbReference type="SAM" id="MobiDB-lite"/>
    </source>
</evidence>
<dbReference type="RefSeq" id="WP_125246329.1">
    <property type="nucleotide sequence ID" value="NZ_RSEB01000001.1"/>
</dbReference>
<name>A0A426V4M9_9ACTN</name>
<gene>
    <name evidence="3" type="ORF">EIW28_03670</name>
</gene>
<feature type="region of interest" description="Disordered" evidence="1">
    <location>
        <begin position="234"/>
        <end position="266"/>
    </location>
</feature>
<proteinExistence type="predicted"/>
<evidence type="ECO:0000256" key="2">
    <source>
        <dbReference type="SAM" id="SignalP"/>
    </source>
</evidence>
<keyword evidence="2" id="KW-0732">Signal</keyword>
<comment type="caution">
    <text evidence="3">The sequence shown here is derived from an EMBL/GenBank/DDBJ whole genome shotgun (WGS) entry which is preliminary data.</text>
</comment>
<evidence type="ECO:0000313" key="3">
    <source>
        <dbReference type="EMBL" id="RRS01854.1"/>
    </source>
</evidence>
<protein>
    <recommendedName>
        <fullName evidence="5">DUF4397 domain-containing protein</fullName>
    </recommendedName>
</protein>
<sequence length="266" mass="26669">MLRRRTMAAALAAAALTGAMAAPAAAESDPPATAAPPPGTGSVVLPTGDRVHVLPGGALGLAPAAGREGVAFTTVRAADGDGLIVIPGDRADEILSGAEDARRYNVTDLVADGRTDAAALAAADLRAYAELPPIAAAADPTLTVTVRDHAGAVPDSGFATWYDSDDPEHSGTLEFDAAGVAAADLPPGDYLLTHAVWNLGPGDAFTEYVFGVSHVTVDADGAEFVLDGTAASPVTAETPATTATTSRATSALRCAPSSTRRSLRTA</sequence>
<feature type="signal peptide" evidence="2">
    <location>
        <begin position="1"/>
        <end position="21"/>
    </location>
</feature>
<dbReference type="EMBL" id="RSEB01000001">
    <property type="protein sequence ID" value="RRS01854.1"/>
    <property type="molecule type" value="Genomic_DNA"/>
</dbReference>
<keyword evidence="4" id="KW-1185">Reference proteome</keyword>
<reference evidence="3 4" key="1">
    <citation type="submission" date="2018-12" db="EMBL/GenBank/DDBJ databases">
        <title>Glycomyces sp. YIM 121974 draft genome.</title>
        <authorList>
            <person name="Li Q."/>
        </authorList>
    </citation>
    <scope>NUCLEOTIDE SEQUENCE [LARGE SCALE GENOMIC DNA]</scope>
    <source>
        <strain evidence="3 4">YIM 121974</strain>
    </source>
</reference>
<evidence type="ECO:0000313" key="4">
    <source>
        <dbReference type="Proteomes" id="UP000277256"/>
    </source>
</evidence>
<organism evidence="3 4">
    <name type="scientific">Glycomyces terrestris</name>
    <dbReference type="NCBI Taxonomy" id="2493553"/>
    <lineage>
        <taxon>Bacteria</taxon>
        <taxon>Bacillati</taxon>
        <taxon>Actinomycetota</taxon>
        <taxon>Actinomycetes</taxon>
        <taxon>Glycomycetales</taxon>
        <taxon>Glycomycetaceae</taxon>
        <taxon>Glycomyces</taxon>
    </lineage>
</organism>
<feature type="chain" id="PRO_5019485912" description="DUF4397 domain-containing protein" evidence="2">
    <location>
        <begin position="22"/>
        <end position="266"/>
    </location>
</feature>
<dbReference type="AlphaFoldDB" id="A0A426V4M9"/>